<keyword evidence="3" id="KW-0808">Transferase</keyword>
<evidence type="ECO:0000256" key="6">
    <source>
        <dbReference type="ARBA" id="ARBA00022840"/>
    </source>
</evidence>
<dbReference type="EC" id="2.7.11.1" evidence="1"/>
<feature type="compositionally biased region" description="Pro residues" evidence="8">
    <location>
        <begin position="323"/>
        <end position="337"/>
    </location>
</feature>
<gene>
    <name evidence="10" type="ORF">GCM10010305_31640</name>
</gene>
<evidence type="ECO:0000313" key="11">
    <source>
        <dbReference type="Proteomes" id="UP000644020"/>
    </source>
</evidence>
<dbReference type="GO" id="GO:0004674">
    <property type="term" value="F:protein serine/threonine kinase activity"/>
    <property type="evidence" value="ECO:0007669"/>
    <property type="project" value="UniProtKB-KW"/>
</dbReference>
<dbReference type="AlphaFoldDB" id="A0A918T400"/>
<dbReference type="Proteomes" id="UP000644020">
    <property type="component" value="Unassembled WGS sequence"/>
</dbReference>
<feature type="region of interest" description="Disordered" evidence="8">
    <location>
        <begin position="389"/>
        <end position="432"/>
    </location>
</feature>
<dbReference type="GO" id="GO:0005524">
    <property type="term" value="F:ATP binding"/>
    <property type="evidence" value="ECO:0007669"/>
    <property type="project" value="UniProtKB-UniRule"/>
</dbReference>
<reference evidence="10" key="1">
    <citation type="journal article" date="2014" name="Int. J. Syst. Evol. Microbiol.">
        <title>Complete genome sequence of Corynebacterium casei LMG S-19264T (=DSM 44701T), isolated from a smear-ripened cheese.</title>
        <authorList>
            <consortium name="US DOE Joint Genome Institute (JGI-PGF)"/>
            <person name="Walter F."/>
            <person name="Albersmeier A."/>
            <person name="Kalinowski J."/>
            <person name="Ruckert C."/>
        </authorList>
    </citation>
    <scope>NUCLEOTIDE SEQUENCE</scope>
    <source>
        <strain evidence="10">JCM 4518</strain>
    </source>
</reference>
<dbReference type="InterPro" id="IPR000719">
    <property type="entry name" value="Prot_kinase_dom"/>
</dbReference>
<comment type="caution">
    <text evidence="10">The sequence shown here is derived from an EMBL/GenBank/DDBJ whole genome shotgun (WGS) entry which is preliminary data.</text>
</comment>
<dbReference type="InterPro" id="IPR011009">
    <property type="entry name" value="Kinase-like_dom_sf"/>
</dbReference>
<evidence type="ECO:0000256" key="7">
    <source>
        <dbReference type="PROSITE-ProRule" id="PRU10141"/>
    </source>
</evidence>
<evidence type="ECO:0000313" key="10">
    <source>
        <dbReference type="EMBL" id="GHA85497.1"/>
    </source>
</evidence>
<reference evidence="10" key="2">
    <citation type="submission" date="2020-09" db="EMBL/GenBank/DDBJ databases">
        <authorList>
            <person name="Sun Q."/>
            <person name="Ohkuma M."/>
        </authorList>
    </citation>
    <scope>NUCLEOTIDE SEQUENCE</scope>
    <source>
        <strain evidence="10">JCM 4518</strain>
    </source>
</reference>
<dbReference type="PANTHER" id="PTHR43289:SF6">
    <property type="entry name" value="SERINE_THREONINE-PROTEIN KINASE NEKL-3"/>
    <property type="match status" value="1"/>
</dbReference>
<dbReference type="SMART" id="SM00220">
    <property type="entry name" value="S_TKc"/>
    <property type="match status" value="1"/>
</dbReference>
<organism evidence="10 11">
    <name type="scientific">Streptomyces termitum</name>
    <dbReference type="NCBI Taxonomy" id="67368"/>
    <lineage>
        <taxon>Bacteria</taxon>
        <taxon>Bacillati</taxon>
        <taxon>Actinomycetota</taxon>
        <taxon>Actinomycetes</taxon>
        <taxon>Kitasatosporales</taxon>
        <taxon>Streptomycetaceae</taxon>
        <taxon>Streptomyces</taxon>
    </lineage>
</organism>
<feature type="compositionally biased region" description="Low complexity" evidence="8">
    <location>
        <begin position="338"/>
        <end position="350"/>
    </location>
</feature>
<evidence type="ECO:0000256" key="1">
    <source>
        <dbReference type="ARBA" id="ARBA00012513"/>
    </source>
</evidence>
<sequence length="577" mass="60490">MSTSDDDGRPLVDGRFRLISRLGSGGMGTVWRARDIALDRDVALKEVRPPDPADEDAHPGLTAQLRTRAVREARALARLSHPHVVTVHHIVEPADGSAPWIVMELVEGNSVADRLAAGPLPVPEAIVLGRQVLGALRAAHAAGIHHRDVKPANVLLRAGGGAVLTDFGIAVLEEATSRLTASGDLIGSAEFIAPERIRGEEGNPASDLWSLGMLLYVATEGHHPLRRATSLATVVAVLDDPIPPPVRSGALGPVLTRLLVRDPAQRPDGELLDRLLAEAATGTAPAAADPRTPADPRTAPADAIPPAVPADAVPAPAGFGPPLTGPVPYPAAPPHPYAHPATAPTPAGRAPLTGRRRLAAVAGGLVLAACVVFFGSRFLPLGDGGDGGDGGNDAKGRTGASAPPATGTRTPAATPGGTTKAPATPGGSLLTPAGMRTTIAAFKEATGTSTVKAMYVYDEYAIAEIPTRQGAKTYDRYQYRDGEVSRQGVGGTISSSQADQQPFDPTRMPWDDLPALMKRADRELKVEEPFNRYMIVNRWTFNENRPTLLVYRTNEYSATGYLAVDADGKVVHKMVAD</sequence>
<dbReference type="Pfam" id="PF00069">
    <property type="entry name" value="Pkinase"/>
    <property type="match status" value="1"/>
</dbReference>
<keyword evidence="4 7" id="KW-0547">Nucleotide-binding</keyword>
<evidence type="ECO:0000256" key="4">
    <source>
        <dbReference type="ARBA" id="ARBA00022741"/>
    </source>
</evidence>
<dbReference type="InterPro" id="IPR017441">
    <property type="entry name" value="Protein_kinase_ATP_BS"/>
</dbReference>
<dbReference type="Gene3D" id="1.10.510.10">
    <property type="entry name" value="Transferase(Phosphotransferase) domain 1"/>
    <property type="match status" value="1"/>
</dbReference>
<protein>
    <recommendedName>
        <fullName evidence="1">non-specific serine/threonine protein kinase</fullName>
        <ecNumber evidence="1">2.7.11.1</ecNumber>
    </recommendedName>
</protein>
<dbReference type="SUPFAM" id="SSF56112">
    <property type="entry name" value="Protein kinase-like (PK-like)"/>
    <property type="match status" value="1"/>
</dbReference>
<dbReference type="CDD" id="cd14014">
    <property type="entry name" value="STKc_PknB_like"/>
    <property type="match status" value="1"/>
</dbReference>
<evidence type="ECO:0000259" key="9">
    <source>
        <dbReference type="PROSITE" id="PS50011"/>
    </source>
</evidence>
<dbReference type="PROSITE" id="PS50011">
    <property type="entry name" value="PROTEIN_KINASE_DOM"/>
    <property type="match status" value="1"/>
</dbReference>
<name>A0A918T400_9ACTN</name>
<keyword evidence="2" id="KW-0723">Serine/threonine-protein kinase</keyword>
<evidence type="ECO:0000256" key="8">
    <source>
        <dbReference type="SAM" id="MobiDB-lite"/>
    </source>
</evidence>
<evidence type="ECO:0000256" key="5">
    <source>
        <dbReference type="ARBA" id="ARBA00022777"/>
    </source>
</evidence>
<evidence type="ECO:0000256" key="3">
    <source>
        <dbReference type="ARBA" id="ARBA00022679"/>
    </source>
</evidence>
<accession>A0A918T400</accession>
<dbReference type="InterPro" id="IPR008271">
    <property type="entry name" value="Ser/Thr_kinase_AS"/>
</dbReference>
<feature type="domain" description="Protein kinase" evidence="9">
    <location>
        <begin position="16"/>
        <end position="276"/>
    </location>
</feature>
<feature type="compositionally biased region" description="Low complexity" evidence="8">
    <location>
        <begin position="397"/>
        <end position="428"/>
    </location>
</feature>
<evidence type="ECO:0000256" key="2">
    <source>
        <dbReference type="ARBA" id="ARBA00022527"/>
    </source>
</evidence>
<keyword evidence="6 7" id="KW-0067">ATP-binding</keyword>
<feature type="compositionally biased region" description="Low complexity" evidence="8">
    <location>
        <begin position="281"/>
        <end position="322"/>
    </location>
</feature>
<dbReference type="PROSITE" id="PS00108">
    <property type="entry name" value="PROTEIN_KINASE_ST"/>
    <property type="match status" value="1"/>
</dbReference>
<dbReference type="EMBL" id="BMUL01000007">
    <property type="protein sequence ID" value="GHA85497.1"/>
    <property type="molecule type" value="Genomic_DNA"/>
</dbReference>
<proteinExistence type="predicted"/>
<dbReference type="RefSeq" id="WP_189977629.1">
    <property type="nucleotide sequence ID" value="NZ_BMUL01000007.1"/>
</dbReference>
<feature type="region of interest" description="Disordered" evidence="8">
    <location>
        <begin position="281"/>
        <end position="350"/>
    </location>
</feature>
<keyword evidence="5" id="KW-0418">Kinase</keyword>
<feature type="binding site" evidence="7">
    <location>
        <position position="45"/>
    </location>
    <ligand>
        <name>ATP</name>
        <dbReference type="ChEBI" id="CHEBI:30616"/>
    </ligand>
</feature>
<dbReference type="Gene3D" id="3.30.200.20">
    <property type="entry name" value="Phosphorylase Kinase, domain 1"/>
    <property type="match status" value="1"/>
</dbReference>
<keyword evidence="11" id="KW-1185">Reference proteome</keyword>
<feature type="region of interest" description="Disordered" evidence="8">
    <location>
        <begin position="486"/>
        <end position="511"/>
    </location>
</feature>
<dbReference type="PROSITE" id="PS00107">
    <property type="entry name" value="PROTEIN_KINASE_ATP"/>
    <property type="match status" value="1"/>
</dbReference>
<dbReference type="PANTHER" id="PTHR43289">
    <property type="entry name" value="MITOGEN-ACTIVATED PROTEIN KINASE KINASE KINASE 20-RELATED"/>
    <property type="match status" value="1"/>
</dbReference>